<name>A0ABQ3SM29_9ACTN</name>
<evidence type="ECO:0000313" key="5">
    <source>
        <dbReference type="EMBL" id="GHI69189.1"/>
    </source>
</evidence>
<evidence type="ECO:0000259" key="4">
    <source>
        <dbReference type="PROSITE" id="PS01124"/>
    </source>
</evidence>
<dbReference type="InterPro" id="IPR018062">
    <property type="entry name" value="HTH_AraC-typ_CS"/>
</dbReference>
<dbReference type="Pfam" id="PF12833">
    <property type="entry name" value="HTH_18"/>
    <property type="match status" value="1"/>
</dbReference>
<evidence type="ECO:0000313" key="6">
    <source>
        <dbReference type="Proteomes" id="UP000613974"/>
    </source>
</evidence>
<proteinExistence type="predicted"/>
<dbReference type="InterPro" id="IPR050204">
    <property type="entry name" value="AraC_XylS_family_regulators"/>
</dbReference>
<keyword evidence="6" id="KW-1185">Reference proteome</keyword>
<dbReference type="InterPro" id="IPR032783">
    <property type="entry name" value="AraC_lig"/>
</dbReference>
<accession>A0ABQ3SM29</accession>
<evidence type="ECO:0000256" key="2">
    <source>
        <dbReference type="ARBA" id="ARBA00023125"/>
    </source>
</evidence>
<feature type="domain" description="HTH araC/xylS-type" evidence="4">
    <location>
        <begin position="238"/>
        <end position="336"/>
    </location>
</feature>
<dbReference type="Pfam" id="PF12852">
    <property type="entry name" value="Cupin_6"/>
    <property type="match status" value="1"/>
</dbReference>
<dbReference type="InterPro" id="IPR018060">
    <property type="entry name" value="HTH_AraC"/>
</dbReference>
<protein>
    <submittedName>
        <fullName evidence="5">AraC family transcriptional regulator</fullName>
    </submittedName>
</protein>
<dbReference type="SUPFAM" id="SSF46689">
    <property type="entry name" value="Homeodomain-like"/>
    <property type="match status" value="2"/>
</dbReference>
<keyword evidence="1" id="KW-0805">Transcription regulation</keyword>
<dbReference type="Proteomes" id="UP000613974">
    <property type="component" value="Unassembled WGS sequence"/>
</dbReference>
<dbReference type="SMART" id="SM00342">
    <property type="entry name" value="HTH_ARAC"/>
    <property type="match status" value="1"/>
</dbReference>
<sequence length="359" mass="37671">MRTGHARARVGARVLFRRGEDVRMDMLTGLLAGPQARGAFLLKSVLDPPWSVRIEDRAPLSVVTMVQGSAWLLPDEQGAEPVRIGPGDVAVVRGPVPYTVADQPDTPVQITVGPDQRCSTQQGEDVSDSMALGVRTWGVARPGAGAAVMLSGTYQAPGEVGGRLLGALPTILVRPAGAADSTLITLLASEISSDEPGQEVVLDRLLDLLLIGVLRAWLAAPGSGAPGWFRAQGDPVVGPALRLLHESPAHGWTVEELALKVGVSRASLARRFTEVVGEPPVGYLTGWRLTLAADLLREPDATVEKVARKVGYSSAFALSAAFKRVRGVSPREFRSGTTAPGAAMAQGPRGTVVLGRAVS</sequence>
<dbReference type="InterPro" id="IPR009057">
    <property type="entry name" value="Homeodomain-like_sf"/>
</dbReference>
<dbReference type="PANTHER" id="PTHR46796">
    <property type="entry name" value="HTH-TYPE TRANSCRIPTIONAL ACTIVATOR RHAS-RELATED"/>
    <property type="match status" value="1"/>
</dbReference>
<dbReference type="EMBL" id="BNEC01000005">
    <property type="protein sequence ID" value="GHI69189.1"/>
    <property type="molecule type" value="Genomic_DNA"/>
</dbReference>
<evidence type="ECO:0000256" key="3">
    <source>
        <dbReference type="ARBA" id="ARBA00023163"/>
    </source>
</evidence>
<dbReference type="PANTHER" id="PTHR46796:SF13">
    <property type="entry name" value="HTH-TYPE TRANSCRIPTIONAL ACTIVATOR RHAS"/>
    <property type="match status" value="1"/>
</dbReference>
<keyword evidence="2" id="KW-0238">DNA-binding</keyword>
<gene>
    <name evidence="5" type="ORF">Snoj_31070</name>
</gene>
<dbReference type="PROSITE" id="PS01124">
    <property type="entry name" value="HTH_ARAC_FAMILY_2"/>
    <property type="match status" value="1"/>
</dbReference>
<comment type="caution">
    <text evidence="5">The sequence shown here is derived from an EMBL/GenBank/DDBJ whole genome shotgun (WGS) entry which is preliminary data.</text>
</comment>
<organism evidence="5 6">
    <name type="scientific">Streptomyces nojiriensis</name>
    <dbReference type="NCBI Taxonomy" id="66374"/>
    <lineage>
        <taxon>Bacteria</taxon>
        <taxon>Bacillati</taxon>
        <taxon>Actinomycetota</taxon>
        <taxon>Actinomycetes</taxon>
        <taxon>Kitasatosporales</taxon>
        <taxon>Streptomycetaceae</taxon>
        <taxon>Streptomyces</taxon>
    </lineage>
</organism>
<dbReference type="PROSITE" id="PS00041">
    <property type="entry name" value="HTH_ARAC_FAMILY_1"/>
    <property type="match status" value="1"/>
</dbReference>
<dbReference type="Gene3D" id="1.10.10.60">
    <property type="entry name" value="Homeodomain-like"/>
    <property type="match status" value="2"/>
</dbReference>
<keyword evidence="3" id="KW-0804">Transcription</keyword>
<reference evidence="6" key="1">
    <citation type="submission" date="2023-07" db="EMBL/GenBank/DDBJ databases">
        <title>Whole genome shotgun sequence of Streptomyces nojiriensis NBRC 13794.</title>
        <authorList>
            <person name="Komaki H."/>
            <person name="Tamura T."/>
        </authorList>
    </citation>
    <scope>NUCLEOTIDE SEQUENCE [LARGE SCALE GENOMIC DNA]</scope>
    <source>
        <strain evidence="6">NBRC 13794</strain>
    </source>
</reference>
<evidence type="ECO:0000256" key="1">
    <source>
        <dbReference type="ARBA" id="ARBA00023015"/>
    </source>
</evidence>